<accession>A0ABS7YHB7</accession>
<gene>
    <name evidence="1" type="ORF">LDJ79_01310</name>
</gene>
<organism evidence="1 2">
    <name type="scientific">Vibrio tritonius</name>
    <dbReference type="NCBI Taxonomy" id="1435069"/>
    <lineage>
        <taxon>Bacteria</taxon>
        <taxon>Pseudomonadati</taxon>
        <taxon>Pseudomonadota</taxon>
        <taxon>Gammaproteobacteria</taxon>
        <taxon>Vibrionales</taxon>
        <taxon>Vibrionaceae</taxon>
        <taxon>Vibrio</taxon>
    </lineage>
</organism>
<dbReference type="EMBL" id="JAIWIU010000006">
    <property type="protein sequence ID" value="MCA2014728.1"/>
    <property type="molecule type" value="Genomic_DNA"/>
</dbReference>
<comment type="caution">
    <text evidence="1">The sequence shown here is derived from an EMBL/GenBank/DDBJ whole genome shotgun (WGS) entry which is preliminary data.</text>
</comment>
<evidence type="ECO:0000313" key="2">
    <source>
        <dbReference type="Proteomes" id="UP001199044"/>
    </source>
</evidence>
<reference evidence="2" key="1">
    <citation type="submission" date="2023-07" db="EMBL/GenBank/DDBJ databases">
        <title>Molecular identification of indigenous halophilic bacteria isolated from red sea cost, biodegradation of synthetic dyes and assessment of degraded metabolite toxicity.</title>
        <authorList>
            <person name="Chaieb K."/>
            <person name="Altayb H.N."/>
        </authorList>
    </citation>
    <scope>NUCLEOTIDE SEQUENCE [LARGE SCALE GENOMIC DNA]</scope>
    <source>
        <strain evidence="2">K20</strain>
    </source>
</reference>
<sequence length="112" mass="12893">MAMNQCHQTLPPFEELVDLAQKDPEAFAQFKRDMCEEMIQSASEKMQQRLWAQQSHIDLVVSKCKNPDHTNVILMKELSEQMVKFRDALDGELEPQTPAKVIPFVSRSGTWS</sequence>
<dbReference type="Pfam" id="PF11333">
    <property type="entry name" value="DUF3135"/>
    <property type="match status" value="1"/>
</dbReference>
<dbReference type="Proteomes" id="UP001199044">
    <property type="component" value="Unassembled WGS sequence"/>
</dbReference>
<name>A0ABS7YHB7_9VIBR</name>
<evidence type="ECO:0000313" key="1">
    <source>
        <dbReference type="EMBL" id="MCA2014728.1"/>
    </source>
</evidence>
<dbReference type="RefSeq" id="WP_225249327.1">
    <property type="nucleotide sequence ID" value="NZ_CP152307.1"/>
</dbReference>
<protein>
    <submittedName>
        <fullName evidence="1">DUF3135 domain-containing protein</fullName>
    </submittedName>
</protein>
<proteinExistence type="predicted"/>
<keyword evidence="2" id="KW-1185">Reference proteome</keyword>
<dbReference type="InterPro" id="IPR021482">
    <property type="entry name" value="DUF3135"/>
</dbReference>